<evidence type="ECO:0000256" key="6">
    <source>
        <dbReference type="SAM" id="Phobius"/>
    </source>
</evidence>
<evidence type="ECO:0000313" key="8">
    <source>
        <dbReference type="EMBL" id="KAL0632474.1"/>
    </source>
</evidence>
<evidence type="ECO:0000259" key="7">
    <source>
        <dbReference type="Pfam" id="PF20684"/>
    </source>
</evidence>
<sequence>MTLGPLLFCVELPLLVLSTIFVGLRFYCRKVIVRNLGLDDWIMFIALLNAWGIGQVWIWKPYNGPGNSQNFPDIAFECPRKPSLAWSPTAFPKECNNLVPVYYAQAAFNILSDIVILLLPVPLLLRLQVNRSKKIALIFIVSIGGIAVVASIVRINALYIFQHSSDVPYDGIYILLWSAVEINAAIISASAPSLRPLVKSIIGGPTGKSGFARSGYGGSQVHQITRNRAAPQSFTGTSGDAEITTNVSGSDVNINESDESIAVKTGTDQTTGMMMVGDENEYEKDVSDIV</sequence>
<evidence type="ECO:0000256" key="5">
    <source>
        <dbReference type="ARBA" id="ARBA00038359"/>
    </source>
</evidence>
<evidence type="ECO:0000256" key="3">
    <source>
        <dbReference type="ARBA" id="ARBA00022989"/>
    </source>
</evidence>
<evidence type="ECO:0000256" key="2">
    <source>
        <dbReference type="ARBA" id="ARBA00022692"/>
    </source>
</evidence>
<keyword evidence="9" id="KW-1185">Reference proteome</keyword>
<evidence type="ECO:0000256" key="1">
    <source>
        <dbReference type="ARBA" id="ARBA00004141"/>
    </source>
</evidence>
<dbReference type="PANTHER" id="PTHR33048">
    <property type="entry name" value="PTH11-LIKE INTEGRAL MEMBRANE PROTEIN (AFU_ORTHOLOGUE AFUA_5G11245)"/>
    <property type="match status" value="1"/>
</dbReference>
<keyword evidence="2 6" id="KW-0812">Transmembrane</keyword>
<keyword evidence="3 6" id="KW-1133">Transmembrane helix</keyword>
<protein>
    <recommendedName>
        <fullName evidence="7">Rhodopsin domain-containing protein</fullName>
    </recommendedName>
</protein>
<feature type="transmembrane region" description="Helical" evidence="6">
    <location>
        <begin position="6"/>
        <end position="28"/>
    </location>
</feature>
<feature type="transmembrane region" description="Helical" evidence="6">
    <location>
        <begin position="137"/>
        <end position="160"/>
    </location>
</feature>
<evidence type="ECO:0000256" key="4">
    <source>
        <dbReference type="ARBA" id="ARBA00023136"/>
    </source>
</evidence>
<comment type="caution">
    <text evidence="8">The sequence shown here is derived from an EMBL/GenBank/DDBJ whole genome shotgun (WGS) entry which is preliminary data.</text>
</comment>
<dbReference type="EMBL" id="JBBBZM010000167">
    <property type="protein sequence ID" value="KAL0632474.1"/>
    <property type="molecule type" value="Genomic_DNA"/>
</dbReference>
<feature type="transmembrane region" description="Helical" evidence="6">
    <location>
        <begin position="40"/>
        <end position="59"/>
    </location>
</feature>
<name>A0ABR3G939_9PEZI</name>
<reference evidence="8 9" key="1">
    <citation type="submission" date="2024-02" db="EMBL/GenBank/DDBJ databases">
        <title>Discinaceae phylogenomics.</title>
        <authorList>
            <person name="Dirks A.C."/>
            <person name="James T.Y."/>
        </authorList>
    </citation>
    <scope>NUCLEOTIDE SEQUENCE [LARGE SCALE GENOMIC DNA]</scope>
    <source>
        <strain evidence="8 9">ACD0624</strain>
    </source>
</reference>
<dbReference type="PANTHER" id="PTHR33048:SF123">
    <property type="entry name" value="INTEGRAL MEMBRANE PROTEIN"/>
    <property type="match status" value="1"/>
</dbReference>
<keyword evidence="4 6" id="KW-0472">Membrane</keyword>
<accession>A0ABR3G939</accession>
<comment type="similarity">
    <text evidence="5">Belongs to the SAT4 family.</text>
</comment>
<feature type="domain" description="Rhodopsin" evidence="7">
    <location>
        <begin position="84"/>
        <end position="199"/>
    </location>
</feature>
<dbReference type="InterPro" id="IPR049326">
    <property type="entry name" value="Rhodopsin_dom_fungi"/>
</dbReference>
<comment type="subcellular location">
    <subcellularLocation>
        <location evidence="1">Membrane</location>
        <topology evidence="1">Multi-pass membrane protein</topology>
    </subcellularLocation>
</comment>
<feature type="transmembrane region" description="Helical" evidence="6">
    <location>
        <begin position="172"/>
        <end position="191"/>
    </location>
</feature>
<dbReference type="Proteomes" id="UP001447188">
    <property type="component" value="Unassembled WGS sequence"/>
</dbReference>
<gene>
    <name evidence="8" type="ORF">Q9L58_008659</name>
</gene>
<dbReference type="Pfam" id="PF20684">
    <property type="entry name" value="Fung_rhodopsin"/>
    <property type="match status" value="1"/>
</dbReference>
<proteinExistence type="inferred from homology"/>
<feature type="transmembrane region" description="Helical" evidence="6">
    <location>
        <begin position="102"/>
        <end position="125"/>
    </location>
</feature>
<evidence type="ECO:0000313" key="9">
    <source>
        <dbReference type="Proteomes" id="UP001447188"/>
    </source>
</evidence>
<organism evidence="8 9">
    <name type="scientific">Discina gigas</name>
    <dbReference type="NCBI Taxonomy" id="1032678"/>
    <lineage>
        <taxon>Eukaryota</taxon>
        <taxon>Fungi</taxon>
        <taxon>Dikarya</taxon>
        <taxon>Ascomycota</taxon>
        <taxon>Pezizomycotina</taxon>
        <taxon>Pezizomycetes</taxon>
        <taxon>Pezizales</taxon>
        <taxon>Discinaceae</taxon>
        <taxon>Discina</taxon>
    </lineage>
</organism>
<dbReference type="InterPro" id="IPR052337">
    <property type="entry name" value="SAT4-like"/>
</dbReference>